<evidence type="ECO:0000313" key="3">
    <source>
        <dbReference type="Proteomes" id="UP001183410"/>
    </source>
</evidence>
<proteinExistence type="predicted"/>
<comment type="caution">
    <text evidence="2">The sequence shown here is derived from an EMBL/GenBank/DDBJ whole genome shotgun (WGS) entry which is preliminary data.</text>
</comment>
<dbReference type="Proteomes" id="UP001183410">
    <property type="component" value="Unassembled WGS sequence"/>
</dbReference>
<sequence length="50" mass="5367">MSHHPLTTPAPRHRRPAARALRPLERRPIGTNGYVSTWGALTGLCPPAAG</sequence>
<evidence type="ECO:0000313" key="2">
    <source>
        <dbReference type="EMBL" id="MDT0269038.1"/>
    </source>
</evidence>
<gene>
    <name evidence="2" type="ORF">RM844_22385</name>
</gene>
<feature type="region of interest" description="Disordered" evidence="1">
    <location>
        <begin position="1"/>
        <end position="25"/>
    </location>
</feature>
<dbReference type="RefSeq" id="WP_311669127.1">
    <property type="nucleotide sequence ID" value="NZ_JAVREO010000014.1"/>
</dbReference>
<evidence type="ECO:0000256" key="1">
    <source>
        <dbReference type="SAM" id="MobiDB-lite"/>
    </source>
</evidence>
<name>A0ABU2JWB8_9ACTN</name>
<dbReference type="EMBL" id="JAVREO010000014">
    <property type="protein sequence ID" value="MDT0269038.1"/>
    <property type="molecule type" value="Genomic_DNA"/>
</dbReference>
<reference evidence="3" key="1">
    <citation type="submission" date="2023-07" db="EMBL/GenBank/DDBJ databases">
        <title>30 novel species of actinomycetes from the DSMZ collection.</title>
        <authorList>
            <person name="Nouioui I."/>
        </authorList>
    </citation>
    <scope>NUCLEOTIDE SEQUENCE [LARGE SCALE GENOMIC DNA]</scope>
    <source>
        <strain evidence="3">DSM 44915</strain>
    </source>
</reference>
<keyword evidence="3" id="KW-1185">Reference proteome</keyword>
<organism evidence="2 3">
    <name type="scientific">Streptomyces chisholmiae</name>
    <dbReference type="NCBI Taxonomy" id="3075540"/>
    <lineage>
        <taxon>Bacteria</taxon>
        <taxon>Bacillati</taxon>
        <taxon>Actinomycetota</taxon>
        <taxon>Actinomycetes</taxon>
        <taxon>Kitasatosporales</taxon>
        <taxon>Streptomycetaceae</taxon>
        <taxon>Streptomyces</taxon>
    </lineage>
</organism>
<protein>
    <submittedName>
        <fullName evidence="2">Uncharacterized protein</fullName>
    </submittedName>
</protein>
<feature type="compositionally biased region" description="Low complexity" evidence="1">
    <location>
        <begin position="1"/>
        <end position="10"/>
    </location>
</feature>
<accession>A0ABU2JWB8</accession>